<dbReference type="EMBL" id="EU327989">
    <property type="protein sequence ID" value="ACB13004.1"/>
    <property type="molecule type" value="Genomic_DNA"/>
</dbReference>
<proteinExistence type="predicted"/>
<keyword evidence="1" id="KW-1133">Transmembrane helix</keyword>
<organism evidence="2">
    <name type="scientific">Hydrogenophaga sp. PL2G6</name>
    <dbReference type="NCBI Taxonomy" id="503997"/>
    <lineage>
        <taxon>Bacteria</taxon>
        <taxon>Pseudomonadati</taxon>
        <taxon>Pseudomonadota</taxon>
        <taxon>Betaproteobacteria</taxon>
        <taxon>Burkholderiales</taxon>
        <taxon>Comamonadaceae</taxon>
        <taxon>Hydrogenophaga</taxon>
    </lineage>
</organism>
<keyword evidence="1" id="KW-0472">Membrane</keyword>
<protein>
    <submittedName>
        <fullName evidence="2">Uncharacterized protein</fullName>
    </submittedName>
</protein>
<feature type="transmembrane region" description="Helical" evidence="1">
    <location>
        <begin position="144"/>
        <end position="166"/>
    </location>
</feature>
<feature type="transmembrane region" description="Helical" evidence="1">
    <location>
        <begin position="66"/>
        <end position="86"/>
    </location>
</feature>
<reference evidence="2" key="1">
    <citation type="journal article" date="2008" name="J. Bacteriol.">
        <title>The evolution of class 1 integrons and the rise of antibiotic resistance.</title>
        <authorList>
            <person name="Gillings M."/>
            <person name="Boucher Y."/>
            <person name="Labbate M."/>
            <person name="Holmes A."/>
            <person name="Krishnan S."/>
            <person name="Holley M."/>
            <person name="Stokes H.W."/>
        </authorList>
    </citation>
    <scope>NUCLEOTIDE SEQUENCE</scope>
</reference>
<evidence type="ECO:0000313" key="2">
    <source>
        <dbReference type="EMBL" id="ACB13004.1"/>
    </source>
</evidence>
<keyword evidence="1" id="KW-0812">Transmembrane</keyword>
<evidence type="ECO:0000256" key="1">
    <source>
        <dbReference type="SAM" id="Phobius"/>
    </source>
</evidence>
<feature type="transmembrane region" description="Helical" evidence="1">
    <location>
        <begin position="106"/>
        <end position="124"/>
    </location>
</feature>
<name>B4Y328_9BURK</name>
<sequence length="175" mass="19536">MIISRKNFFYVSWVTSLSVVALICSLPVETAASKSLILELDRISVQYLPNALAMAGDSAHQVQIRVSYLCAMLFAVLLALVATTLIKGKTDLKTELRHNSPHASPWAVITVLLLFVAFPFFPIPDQENHRAVKAISEAVRASRIGLLLFCYTLLIGYFVAWFVIILSMKQVLRVR</sequence>
<accession>B4Y328</accession>
<dbReference type="AlphaFoldDB" id="B4Y328"/>